<proteinExistence type="predicted"/>
<dbReference type="InterPro" id="IPR032466">
    <property type="entry name" value="Metal_Hydrolase"/>
</dbReference>
<dbReference type="InterPro" id="IPR008257">
    <property type="entry name" value="Pept_M19"/>
</dbReference>
<dbReference type="Pfam" id="PF01244">
    <property type="entry name" value="Peptidase_M19"/>
    <property type="match status" value="1"/>
</dbReference>
<dbReference type="SUPFAM" id="SSF51556">
    <property type="entry name" value="Metallo-dependent hydrolases"/>
    <property type="match status" value="1"/>
</dbReference>
<evidence type="ECO:0008006" key="2">
    <source>
        <dbReference type="Google" id="ProtNLM"/>
    </source>
</evidence>
<dbReference type="EMBL" id="UINC01000640">
    <property type="protein sequence ID" value="SUZ58764.1"/>
    <property type="molecule type" value="Genomic_DNA"/>
</dbReference>
<dbReference type="PANTHER" id="PTHR10443">
    <property type="entry name" value="MICROSOMAL DIPEPTIDASE"/>
    <property type="match status" value="1"/>
</dbReference>
<sequence>MINRRNFTIGAIAGGLSSSSLVFGQQLPTQNALIIDAMGEIRDVYTDDLVLEIIDSGLNAITVTLCDPKTYESGAYQAAINGLWDYDRLIKRQNKFYAKALSVKDIHKANQEKKIAIFFLFQNSTQFGRNLDNVDIFYNLGVRSSQITYNWQNWAGSGCNEENGSGLTRFGYQLVEKMNEIGMLIDLSHAGMRTMKDTISASKEPVIISHTCCKALYNHNRNTTDQNIRAVAEKGGLVGITQMRPFMTREQKNAVHFYYEHIEHAVNVAGIDHVCIGSDRDHRRLVMTDDYLQELKREEGENFDPTMWPLYFEELNGPRRMETIWDGLKNRGMSEDQLEKLMGLNLLQLYQKIYG</sequence>
<dbReference type="Gene3D" id="3.20.20.140">
    <property type="entry name" value="Metal-dependent hydrolases"/>
    <property type="match status" value="1"/>
</dbReference>
<dbReference type="GO" id="GO:0070573">
    <property type="term" value="F:metallodipeptidase activity"/>
    <property type="evidence" value="ECO:0007669"/>
    <property type="project" value="InterPro"/>
</dbReference>
<protein>
    <recommendedName>
        <fullName evidence="2">Dipeptidase</fullName>
    </recommendedName>
</protein>
<dbReference type="AlphaFoldDB" id="A0A381NX65"/>
<name>A0A381NX65_9ZZZZ</name>
<dbReference type="PANTHER" id="PTHR10443:SF12">
    <property type="entry name" value="DIPEPTIDASE"/>
    <property type="match status" value="1"/>
</dbReference>
<accession>A0A381NX65</accession>
<evidence type="ECO:0000313" key="1">
    <source>
        <dbReference type="EMBL" id="SUZ58764.1"/>
    </source>
</evidence>
<gene>
    <name evidence="1" type="ORF">METZ01_LOCUS11618</name>
</gene>
<organism evidence="1">
    <name type="scientific">marine metagenome</name>
    <dbReference type="NCBI Taxonomy" id="408172"/>
    <lineage>
        <taxon>unclassified sequences</taxon>
        <taxon>metagenomes</taxon>
        <taxon>ecological metagenomes</taxon>
    </lineage>
</organism>
<reference evidence="1" key="1">
    <citation type="submission" date="2018-05" db="EMBL/GenBank/DDBJ databases">
        <authorList>
            <person name="Lanie J.A."/>
            <person name="Ng W.-L."/>
            <person name="Kazmierczak K.M."/>
            <person name="Andrzejewski T.M."/>
            <person name="Davidsen T.M."/>
            <person name="Wayne K.J."/>
            <person name="Tettelin H."/>
            <person name="Glass J.I."/>
            <person name="Rusch D."/>
            <person name="Podicherti R."/>
            <person name="Tsui H.-C.T."/>
            <person name="Winkler M.E."/>
        </authorList>
    </citation>
    <scope>NUCLEOTIDE SEQUENCE</scope>
</reference>
<dbReference type="PROSITE" id="PS51365">
    <property type="entry name" value="RENAL_DIPEPTIDASE_2"/>
    <property type="match status" value="1"/>
</dbReference>
<dbReference type="GO" id="GO:0006508">
    <property type="term" value="P:proteolysis"/>
    <property type="evidence" value="ECO:0007669"/>
    <property type="project" value="InterPro"/>
</dbReference>